<evidence type="ECO:0000256" key="11">
    <source>
        <dbReference type="ARBA" id="ARBA00023295"/>
    </source>
</evidence>
<dbReference type="CDD" id="cd02181">
    <property type="entry name" value="GH16_fungal_Lam16A_glucanase"/>
    <property type="match status" value="1"/>
</dbReference>
<feature type="compositionally biased region" description="Basic and acidic residues" evidence="12">
    <location>
        <begin position="383"/>
        <end position="394"/>
    </location>
</feature>
<dbReference type="InterPro" id="IPR000757">
    <property type="entry name" value="Beta-glucanase-like"/>
</dbReference>
<evidence type="ECO:0000256" key="10">
    <source>
        <dbReference type="ARBA" id="ARBA00023288"/>
    </source>
</evidence>
<evidence type="ECO:0000256" key="12">
    <source>
        <dbReference type="SAM" id="MobiDB-lite"/>
    </source>
</evidence>
<dbReference type="PANTHER" id="PTHR10963">
    <property type="entry name" value="GLYCOSYL HYDROLASE-RELATED"/>
    <property type="match status" value="1"/>
</dbReference>
<dbReference type="InterPro" id="IPR050546">
    <property type="entry name" value="Glycosyl_Hydrlase_16"/>
</dbReference>
<evidence type="ECO:0000256" key="8">
    <source>
        <dbReference type="ARBA" id="ARBA00023001"/>
    </source>
</evidence>
<keyword evidence="8" id="KW-0624">Polysaccharide degradation</keyword>
<dbReference type="GO" id="GO:0030245">
    <property type="term" value="P:cellulose catabolic process"/>
    <property type="evidence" value="ECO:0007669"/>
    <property type="project" value="UniProtKB-KW"/>
</dbReference>
<keyword evidence="11" id="KW-0326">Glycosidase</keyword>
<dbReference type="PROSITE" id="PS51762">
    <property type="entry name" value="GH16_2"/>
    <property type="match status" value="1"/>
</dbReference>
<dbReference type="AlphaFoldDB" id="A0A319CX83"/>
<sequence>MRTTRTLLSALGLSAQLAAATYTLEEDYPVSTFFDKFTFYTETDPTHGFVDYVSRSAAKSDKLISTSSDSVYIGVDHTNVASSSGRKSVRLSSNSKYTHGLFILDLAHMPGGMCGTWPAFWLLGSDWPNNGEIDIIEGVNLQSTNQMALHTSEGCTINKGTGFSGTLTTDNCYVYASDQSSNAGCSITAGSDKTYGTDFNSDGGGVYATEWTSEAISIYFFARGSIPSDISSGSPKPATWGTPIAKYKGSCDIDDHFKGMQIIFDTTFCGDWAGDVWSSSTCASKASTCTDYVQNNPSAFKDAYWTVNSLKVYKSGSSSSSSSSSSDATKASTTSKKETSTTTKKDAKKTTSTTKKDAKETTTTKEKAKETASSTKKGSASATDKDKGKDKDVTKTATKTVYSTATATETKTSWEKTQWKRSGHGHHHHHHHHHHRAHGHGHE</sequence>
<dbReference type="GO" id="GO:0052861">
    <property type="term" value="F:endo-1,3(4)-beta-glucanase activity"/>
    <property type="evidence" value="ECO:0007669"/>
    <property type="project" value="UniProtKB-EC"/>
</dbReference>
<keyword evidence="13" id="KW-0732">Signal</keyword>
<evidence type="ECO:0000259" key="14">
    <source>
        <dbReference type="PROSITE" id="PS51762"/>
    </source>
</evidence>
<feature type="signal peptide" evidence="13">
    <location>
        <begin position="1"/>
        <end position="20"/>
    </location>
</feature>
<keyword evidence="6" id="KW-0325">Glycoprotein</keyword>
<organism evidence="15 16">
    <name type="scientific">Aspergillus ellipticus CBS 707.79</name>
    <dbReference type="NCBI Taxonomy" id="1448320"/>
    <lineage>
        <taxon>Eukaryota</taxon>
        <taxon>Fungi</taxon>
        <taxon>Dikarya</taxon>
        <taxon>Ascomycota</taxon>
        <taxon>Pezizomycotina</taxon>
        <taxon>Eurotiomycetes</taxon>
        <taxon>Eurotiomycetidae</taxon>
        <taxon>Eurotiales</taxon>
        <taxon>Aspergillaceae</taxon>
        <taxon>Aspergillus</taxon>
        <taxon>Aspergillus subgen. Circumdati</taxon>
    </lineage>
</organism>
<feature type="region of interest" description="Disordered" evidence="12">
    <location>
        <begin position="315"/>
        <end position="443"/>
    </location>
</feature>
<dbReference type="EC" id="3.2.1.6" evidence="4"/>
<dbReference type="SUPFAM" id="SSF49899">
    <property type="entry name" value="Concanavalin A-like lectins/glucanases"/>
    <property type="match status" value="1"/>
</dbReference>
<evidence type="ECO:0000313" key="16">
    <source>
        <dbReference type="Proteomes" id="UP000247810"/>
    </source>
</evidence>
<feature type="compositionally biased region" description="Polar residues" evidence="12">
    <location>
        <begin position="402"/>
        <end position="411"/>
    </location>
</feature>
<dbReference type="FunFam" id="2.60.120.200:FF:000114">
    <property type="entry name" value="Probable endo-1,3(4)-beta-glucanase NFIA_089530"/>
    <property type="match status" value="1"/>
</dbReference>
<evidence type="ECO:0000256" key="5">
    <source>
        <dbReference type="ARBA" id="ARBA00022475"/>
    </source>
</evidence>
<keyword evidence="7" id="KW-0378">Hydrolase</keyword>
<comment type="catalytic activity">
    <reaction evidence="1">
        <text>Endohydrolysis of (1-&gt;3)- or (1-&gt;4)-linkages in beta-D-glucans when the glucose residue whose reducing group is involved in the linkage to be hydrolyzed is itself substituted at C-3.</text>
        <dbReference type="EC" id="3.2.1.6"/>
    </reaction>
</comment>
<feature type="chain" id="PRO_5016237658" description="endo-1,3(4)-beta-glucanase" evidence="13">
    <location>
        <begin position="21"/>
        <end position="443"/>
    </location>
</feature>
<proteinExistence type="inferred from homology"/>
<feature type="domain" description="GH16" evidence="14">
    <location>
        <begin position="21"/>
        <end position="281"/>
    </location>
</feature>
<dbReference type="STRING" id="1448320.A0A319CX83"/>
<dbReference type="PANTHER" id="PTHR10963:SF24">
    <property type="entry name" value="GLYCOSIDASE C21B10.07-RELATED"/>
    <property type="match status" value="1"/>
</dbReference>
<keyword evidence="10" id="KW-0449">Lipoprotein</keyword>
<accession>A0A319CX83</accession>
<feature type="compositionally biased region" description="Basic and acidic residues" evidence="12">
    <location>
        <begin position="335"/>
        <end position="370"/>
    </location>
</feature>
<evidence type="ECO:0000256" key="4">
    <source>
        <dbReference type="ARBA" id="ARBA00012599"/>
    </source>
</evidence>
<keyword evidence="5" id="KW-1003">Cell membrane</keyword>
<evidence type="ECO:0000256" key="9">
    <source>
        <dbReference type="ARBA" id="ARBA00023136"/>
    </source>
</evidence>
<dbReference type="Pfam" id="PF26113">
    <property type="entry name" value="GH16_XgeA"/>
    <property type="match status" value="1"/>
</dbReference>
<dbReference type="GO" id="GO:0005886">
    <property type="term" value="C:plasma membrane"/>
    <property type="evidence" value="ECO:0007669"/>
    <property type="project" value="UniProtKB-SubCell"/>
</dbReference>
<keyword evidence="16" id="KW-1185">Reference proteome</keyword>
<evidence type="ECO:0000256" key="6">
    <source>
        <dbReference type="ARBA" id="ARBA00022622"/>
    </source>
</evidence>
<name>A0A319CX83_9EURO</name>
<reference evidence="15 16" key="1">
    <citation type="submission" date="2018-02" db="EMBL/GenBank/DDBJ databases">
        <title>The genomes of Aspergillus section Nigri reveals drivers in fungal speciation.</title>
        <authorList>
            <consortium name="DOE Joint Genome Institute"/>
            <person name="Vesth T.C."/>
            <person name="Nybo J."/>
            <person name="Theobald S."/>
            <person name="Brandl J."/>
            <person name="Frisvad J.C."/>
            <person name="Nielsen K.F."/>
            <person name="Lyhne E.K."/>
            <person name="Kogle M.E."/>
            <person name="Kuo A."/>
            <person name="Riley R."/>
            <person name="Clum A."/>
            <person name="Nolan M."/>
            <person name="Lipzen A."/>
            <person name="Salamov A."/>
            <person name="Henrissat B."/>
            <person name="Wiebenga A."/>
            <person name="De vries R.P."/>
            <person name="Grigoriev I.V."/>
            <person name="Mortensen U.H."/>
            <person name="Andersen M.R."/>
            <person name="Baker S.E."/>
        </authorList>
    </citation>
    <scope>NUCLEOTIDE SEQUENCE [LARGE SCALE GENOMIC DNA]</scope>
    <source>
        <strain evidence="15 16">CBS 707.79</strain>
    </source>
</reference>
<feature type="compositionally biased region" description="Basic residues" evidence="12">
    <location>
        <begin position="419"/>
        <end position="443"/>
    </location>
</feature>
<dbReference type="Proteomes" id="UP000247810">
    <property type="component" value="Unassembled WGS sequence"/>
</dbReference>
<dbReference type="EMBL" id="KZ826006">
    <property type="protein sequence ID" value="PYH89905.1"/>
    <property type="molecule type" value="Genomic_DNA"/>
</dbReference>
<comment type="similarity">
    <text evidence="3">Belongs to the glycosyl hydrolase 16 family.</text>
</comment>
<dbReference type="OrthoDB" id="192832at2759"/>
<dbReference type="GO" id="GO:0098552">
    <property type="term" value="C:side of membrane"/>
    <property type="evidence" value="ECO:0007669"/>
    <property type="project" value="UniProtKB-KW"/>
</dbReference>
<feature type="compositionally biased region" description="Low complexity" evidence="12">
    <location>
        <begin position="315"/>
        <end position="334"/>
    </location>
</feature>
<feature type="compositionally biased region" description="Low complexity" evidence="12">
    <location>
        <begin position="371"/>
        <end position="382"/>
    </location>
</feature>
<protein>
    <recommendedName>
        <fullName evidence="4">endo-1,3(4)-beta-glucanase</fullName>
        <ecNumber evidence="4">3.2.1.6</ecNumber>
    </recommendedName>
</protein>
<evidence type="ECO:0000256" key="13">
    <source>
        <dbReference type="SAM" id="SignalP"/>
    </source>
</evidence>
<keyword evidence="8" id="KW-0119">Carbohydrate metabolism</keyword>
<evidence type="ECO:0000256" key="1">
    <source>
        <dbReference type="ARBA" id="ARBA00000124"/>
    </source>
</evidence>
<evidence type="ECO:0000256" key="7">
    <source>
        <dbReference type="ARBA" id="ARBA00022801"/>
    </source>
</evidence>
<dbReference type="InterPro" id="IPR013320">
    <property type="entry name" value="ConA-like_dom_sf"/>
</dbReference>
<keyword evidence="8" id="KW-0136">Cellulose degradation</keyword>
<dbReference type="VEuPathDB" id="FungiDB:BO71DRAFT_388707"/>
<evidence type="ECO:0000256" key="2">
    <source>
        <dbReference type="ARBA" id="ARBA00004609"/>
    </source>
</evidence>
<evidence type="ECO:0000313" key="15">
    <source>
        <dbReference type="EMBL" id="PYH89905.1"/>
    </source>
</evidence>
<keyword evidence="9" id="KW-0472">Membrane</keyword>
<evidence type="ECO:0000256" key="3">
    <source>
        <dbReference type="ARBA" id="ARBA00006865"/>
    </source>
</evidence>
<gene>
    <name evidence="15" type="ORF">BO71DRAFT_388707</name>
</gene>
<comment type="subcellular location">
    <subcellularLocation>
        <location evidence="2">Cell membrane</location>
        <topology evidence="2">Lipid-anchor</topology>
        <topology evidence="2">GPI-anchor</topology>
    </subcellularLocation>
</comment>
<keyword evidence="6" id="KW-0336">GPI-anchor</keyword>
<dbReference type="Gene3D" id="2.60.120.200">
    <property type="match status" value="1"/>
</dbReference>